<keyword evidence="16" id="KW-0694">RNA-binding</keyword>
<comment type="caution">
    <text evidence="27">The sequence shown here is derived from an EMBL/GenBank/DDBJ whole genome shotgun (WGS) entry which is preliminary data.</text>
</comment>
<reference evidence="27" key="1">
    <citation type="thesis" date="2020" institute="ProQuest LLC" country="789 East Eisenhower Parkway, Ann Arbor, MI, USA">
        <title>Comparative Genomics and Chromosome Evolution.</title>
        <authorList>
            <person name="Mudd A.B."/>
        </authorList>
    </citation>
    <scope>NUCLEOTIDE SEQUENCE</scope>
    <source>
        <strain evidence="27">1538</strain>
        <tissue evidence="27">Blood</tissue>
    </source>
</reference>
<keyword evidence="19" id="KW-1015">Disulfide bond</keyword>
<dbReference type="Pfam" id="PF17968">
    <property type="entry name" value="Tlr3_TMD"/>
    <property type="match status" value="1"/>
</dbReference>
<name>A0AAV3AIU4_PYXAD</name>
<keyword evidence="14" id="KW-0832">Ubl conjugation</keyword>
<evidence type="ECO:0000256" key="4">
    <source>
        <dbReference type="ARBA" id="ARBA00009634"/>
    </source>
</evidence>
<dbReference type="GO" id="GO:0038187">
    <property type="term" value="F:pattern recognition receptor activity"/>
    <property type="evidence" value="ECO:0007669"/>
    <property type="project" value="UniProtKB-ARBA"/>
</dbReference>
<keyword evidence="12" id="KW-0967">Endosome</keyword>
<evidence type="ECO:0000256" key="13">
    <source>
        <dbReference type="ARBA" id="ARBA00022824"/>
    </source>
</evidence>
<dbReference type="PRINTS" id="PR00019">
    <property type="entry name" value="LEURICHRPT"/>
</dbReference>
<dbReference type="InterPro" id="IPR000483">
    <property type="entry name" value="Cys-rich_flank_reg_C"/>
</dbReference>
<dbReference type="SUPFAM" id="SSF52058">
    <property type="entry name" value="L domain-like"/>
    <property type="match status" value="2"/>
</dbReference>
<comment type="subcellular location">
    <subcellularLocation>
        <location evidence="2">Early endosome</location>
    </subcellularLocation>
    <subcellularLocation>
        <location evidence="1">Endoplasmic reticulum membrane</location>
        <topology evidence="1">Single-pass type I membrane protein</topology>
    </subcellularLocation>
    <subcellularLocation>
        <location evidence="3">Endosome membrane</location>
    </subcellularLocation>
</comment>
<evidence type="ECO:0000256" key="16">
    <source>
        <dbReference type="ARBA" id="ARBA00022884"/>
    </source>
</evidence>
<dbReference type="GO" id="GO:0046330">
    <property type="term" value="P:positive regulation of JNK cascade"/>
    <property type="evidence" value="ECO:0007669"/>
    <property type="project" value="UniProtKB-ARBA"/>
</dbReference>
<evidence type="ECO:0000256" key="6">
    <source>
        <dbReference type="ARBA" id="ARBA00022553"/>
    </source>
</evidence>
<dbReference type="GO" id="GO:0051607">
    <property type="term" value="P:defense response to virus"/>
    <property type="evidence" value="ECO:0007669"/>
    <property type="project" value="UniProtKB-ARBA"/>
</dbReference>
<evidence type="ECO:0000256" key="22">
    <source>
        <dbReference type="ARBA" id="ARBA00023198"/>
    </source>
</evidence>
<sequence>MPYCTWLYILLSLNAISLFPVCTAHRCKVIEEKADCSHLELFSIPPDLPVNITILDLSHNRLKQLPAANLSRYDQLEHLDVGYNTLHIYEPALCEQLPLLKILNLQHNEFTKILEKAFFFCTNLTELHLNSNGIREITGNPFINLQNLKKLDMSHNKMTSMTLGDTEQLIDLTELLFSHNLINELKKEALAFLGNNSVQKLDLSSNPIREIYPGCFQPLNNLNTLIMANMTLGPNLTERLCTELAATKVKTLILLNSQLSKIHNGTFKGLASTPLAFLDISKNSLIQIDDDSFIYLNSLTFLNLEENQVSHLSSRAFKGLSSLKSLNLQKFFSSFKDPKIDDMSFKSLQNLENLNMERNKNIDFTEFTFTGLTSLKDLSLSECSFKTFTNRTFLSLSKSPLLFLNLTKTSISSLEYGVFSSLQQLQILDLGLNRIQQNLNGYEFIGLHNIKMIYLSYNNHLALTSTSFCFVPTLEKLNLRKTALTFKAESRSPFSNLKNLTLLDLGNNNIANMGEDFFADLHNLRILNLQHNNLARLWKKANPGGPVLFLKGLQNLEILDLLSNGFDEIPTNAFKGLSKLNFLNLGENNLYLLPPSLFEDQNSLESLDLHKNLITSVEPNTFKNVFKNLQILNLGQNPFDCTCESIAWFSNWLNTTNITVLGQDTQYVCNTPNNYHGIFVQKFDSAPCKDTAPFKAFFIFTFSITSCLLFLVLFLHFQSWRIQFYWNVVVNTILGFRVIDPGDQTFDYDAYIIHANKDNEWVDRYLLPLEEDTTCQLNFCFEERDFDAGLPIPTLIVNSIRRSRKIIFVISNHLLMDKWCKRFKIYQAIQQAIEQSRDSIILLFIEDIPDYKLNHSINLRRGMFKSRCILQWPAHKERLNAFRQKLKIALGSTNVVN</sequence>
<dbReference type="PANTHER" id="PTHR24365">
    <property type="entry name" value="TOLL-LIKE RECEPTOR"/>
    <property type="match status" value="1"/>
</dbReference>
<keyword evidence="11" id="KW-0677">Repeat</keyword>
<keyword evidence="6" id="KW-0597">Phosphoprotein</keyword>
<dbReference type="SMART" id="SM00255">
    <property type="entry name" value="TIR"/>
    <property type="match status" value="1"/>
</dbReference>
<dbReference type="FunFam" id="3.40.50.10140:FF:000008">
    <property type="entry name" value="Toll-like receptor 3"/>
    <property type="match status" value="1"/>
</dbReference>
<dbReference type="GO" id="GO:0090594">
    <property type="term" value="P:inflammatory response to wounding"/>
    <property type="evidence" value="ECO:0007669"/>
    <property type="project" value="UniProtKB-ARBA"/>
</dbReference>
<dbReference type="GO" id="GO:0035556">
    <property type="term" value="P:intracellular signal transduction"/>
    <property type="evidence" value="ECO:0007669"/>
    <property type="project" value="UniProtKB-ARBA"/>
</dbReference>
<feature type="chain" id="PRO_5043909769" description="Toll-like receptor 3" evidence="25">
    <location>
        <begin position="25"/>
        <end position="897"/>
    </location>
</feature>
<evidence type="ECO:0000259" key="26">
    <source>
        <dbReference type="PROSITE" id="PS50104"/>
    </source>
</evidence>
<dbReference type="GO" id="GO:0005769">
    <property type="term" value="C:early endosome"/>
    <property type="evidence" value="ECO:0007669"/>
    <property type="project" value="UniProtKB-SubCell"/>
</dbReference>
<dbReference type="GO" id="GO:0032722">
    <property type="term" value="P:positive regulation of chemokine production"/>
    <property type="evidence" value="ECO:0007669"/>
    <property type="project" value="UniProtKB-ARBA"/>
</dbReference>
<dbReference type="GO" id="GO:0032755">
    <property type="term" value="P:positive regulation of interleukin-6 production"/>
    <property type="evidence" value="ECO:0007669"/>
    <property type="project" value="UniProtKB-ARBA"/>
</dbReference>
<evidence type="ECO:0000256" key="10">
    <source>
        <dbReference type="ARBA" id="ARBA00022729"/>
    </source>
</evidence>
<feature type="signal peptide" evidence="25">
    <location>
        <begin position="1"/>
        <end position="24"/>
    </location>
</feature>
<dbReference type="Gene3D" id="3.40.50.10140">
    <property type="entry name" value="Toll/interleukin-1 receptor homology (TIR) domain"/>
    <property type="match status" value="1"/>
</dbReference>
<evidence type="ECO:0000256" key="25">
    <source>
        <dbReference type="SAM" id="SignalP"/>
    </source>
</evidence>
<dbReference type="GO" id="GO:0004888">
    <property type="term" value="F:transmembrane signaling receptor activity"/>
    <property type="evidence" value="ECO:0007669"/>
    <property type="project" value="UniProtKB-ARBA"/>
</dbReference>
<keyword evidence="5" id="KW-1017">Isopeptide bond</keyword>
<keyword evidence="28" id="KW-1185">Reference proteome</keyword>
<dbReference type="GO" id="GO:0002684">
    <property type="term" value="P:positive regulation of immune system process"/>
    <property type="evidence" value="ECO:0007669"/>
    <property type="project" value="UniProtKB-ARBA"/>
</dbReference>
<keyword evidence="8" id="KW-0433">Leucine-rich repeat</keyword>
<keyword evidence="18 24" id="KW-0472">Membrane</keyword>
<dbReference type="GO" id="GO:0003723">
    <property type="term" value="F:RNA binding"/>
    <property type="evidence" value="ECO:0007669"/>
    <property type="project" value="UniProtKB-KW"/>
</dbReference>
<dbReference type="Pfam" id="PF00560">
    <property type="entry name" value="LRR_1"/>
    <property type="match status" value="1"/>
</dbReference>
<evidence type="ECO:0000256" key="17">
    <source>
        <dbReference type="ARBA" id="ARBA00022989"/>
    </source>
</evidence>
<keyword evidence="20" id="KW-0675">Receptor</keyword>
<evidence type="ECO:0000256" key="1">
    <source>
        <dbReference type="ARBA" id="ARBA00004115"/>
    </source>
</evidence>
<evidence type="ECO:0000256" key="20">
    <source>
        <dbReference type="ARBA" id="ARBA00023170"/>
    </source>
</evidence>
<dbReference type="GO" id="GO:0032728">
    <property type="term" value="P:positive regulation of interferon-beta production"/>
    <property type="evidence" value="ECO:0007669"/>
    <property type="project" value="UniProtKB-ARBA"/>
</dbReference>
<evidence type="ECO:0000256" key="19">
    <source>
        <dbReference type="ARBA" id="ARBA00023157"/>
    </source>
</evidence>
<evidence type="ECO:0000256" key="3">
    <source>
        <dbReference type="ARBA" id="ARBA00004608"/>
    </source>
</evidence>
<comment type="similarity">
    <text evidence="4">Belongs to the Toll-like receptor family.</text>
</comment>
<keyword evidence="22" id="KW-0395">Inflammatory response</keyword>
<dbReference type="SUPFAM" id="SSF52200">
    <property type="entry name" value="Toll/Interleukin receptor TIR domain"/>
    <property type="match status" value="1"/>
</dbReference>
<dbReference type="GO" id="GO:0045087">
    <property type="term" value="P:innate immune response"/>
    <property type="evidence" value="ECO:0007669"/>
    <property type="project" value="UniProtKB-KW"/>
</dbReference>
<dbReference type="Pfam" id="PF01582">
    <property type="entry name" value="TIR"/>
    <property type="match status" value="1"/>
</dbReference>
<evidence type="ECO:0000256" key="2">
    <source>
        <dbReference type="ARBA" id="ARBA00004412"/>
    </source>
</evidence>
<dbReference type="InterPro" id="IPR035897">
    <property type="entry name" value="Toll_tir_struct_dom_sf"/>
</dbReference>
<keyword evidence="7" id="KW-0399">Innate immunity</keyword>
<dbReference type="InterPro" id="IPR003591">
    <property type="entry name" value="Leu-rich_rpt_typical-subtyp"/>
</dbReference>
<dbReference type="PROSITE" id="PS51450">
    <property type="entry name" value="LRR"/>
    <property type="match status" value="3"/>
</dbReference>
<feature type="domain" description="TIR" evidence="26">
    <location>
        <begin position="746"/>
        <end position="890"/>
    </location>
</feature>
<evidence type="ECO:0000256" key="15">
    <source>
        <dbReference type="ARBA" id="ARBA00022859"/>
    </source>
</evidence>
<keyword evidence="17 24" id="KW-1133">Transmembrane helix</keyword>
<dbReference type="SMART" id="SM00369">
    <property type="entry name" value="LRR_TYP"/>
    <property type="match status" value="14"/>
</dbReference>
<dbReference type="GO" id="GO:0005886">
    <property type="term" value="C:plasma membrane"/>
    <property type="evidence" value="ECO:0007669"/>
    <property type="project" value="UniProtKB-ARBA"/>
</dbReference>
<dbReference type="Gene3D" id="3.80.10.10">
    <property type="entry name" value="Ribonuclease Inhibitor"/>
    <property type="match status" value="1"/>
</dbReference>
<keyword evidence="13" id="KW-0256">Endoplasmic reticulum</keyword>
<keyword evidence="10 25" id="KW-0732">Signal</keyword>
<dbReference type="EMBL" id="DYDO01000003">
    <property type="protein sequence ID" value="DBA29141.1"/>
    <property type="molecule type" value="Genomic_DNA"/>
</dbReference>
<feature type="transmembrane region" description="Helical" evidence="24">
    <location>
        <begin position="696"/>
        <end position="717"/>
    </location>
</feature>
<dbReference type="Pfam" id="PF13855">
    <property type="entry name" value="LRR_8"/>
    <property type="match status" value="6"/>
</dbReference>
<dbReference type="AlphaFoldDB" id="A0AAV3AIU4"/>
<protein>
    <recommendedName>
        <fullName evidence="23">Toll-like receptor 3</fullName>
    </recommendedName>
</protein>
<keyword evidence="21" id="KW-0325">Glycoprotein</keyword>
<evidence type="ECO:0000313" key="28">
    <source>
        <dbReference type="Proteomes" id="UP001181693"/>
    </source>
</evidence>
<keyword evidence="15" id="KW-0391">Immunity</keyword>
<evidence type="ECO:0000256" key="7">
    <source>
        <dbReference type="ARBA" id="ARBA00022588"/>
    </source>
</evidence>
<evidence type="ECO:0000256" key="21">
    <source>
        <dbReference type="ARBA" id="ARBA00023180"/>
    </source>
</evidence>
<evidence type="ECO:0000256" key="11">
    <source>
        <dbReference type="ARBA" id="ARBA00022737"/>
    </source>
</evidence>
<dbReference type="PANTHER" id="PTHR24365:SF524">
    <property type="entry name" value="TOLL-LIKE RECEPTOR 3"/>
    <property type="match status" value="1"/>
</dbReference>
<dbReference type="SMART" id="SM00082">
    <property type="entry name" value="LRRCT"/>
    <property type="match status" value="1"/>
</dbReference>
<evidence type="ECO:0000256" key="14">
    <source>
        <dbReference type="ARBA" id="ARBA00022843"/>
    </source>
</evidence>
<accession>A0AAV3AIU4</accession>
<evidence type="ECO:0000256" key="23">
    <source>
        <dbReference type="ARBA" id="ARBA00072834"/>
    </source>
</evidence>
<dbReference type="InterPro" id="IPR032675">
    <property type="entry name" value="LRR_dom_sf"/>
</dbReference>
<evidence type="ECO:0000256" key="24">
    <source>
        <dbReference type="SAM" id="Phobius"/>
    </source>
</evidence>
<evidence type="ECO:0000313" key="27">
    <source>
        <dbReference type="EMBL" id="DBA29141.1"/>
    </source>
</evidence>
<dbReference type="InterPro" id="IPR001611">
    <property type="entry name" value="Leu-rich_rpt"/>
</dbReference>
<dbReference type="GO" id="GO:0043123">
    <property type="term" value="P:positive regulation of canonical NF-kappaB signal transduction"/>
    <property type="evidence" value="ECO:0007669"/>
    <property type="project" value="UniProtKB-ARBA"/>
</dbReference>
<keyword evidence="9 24" id="KW-0812">Transmembrane</keyword>
<organism evidence="27 28">
    <name type="scientific">Pyxicephalus adspersus</name>
    <name type="common">African bullfrog</name>
    <dbReference type="NCBI Taxonomy" id="30357"/>
    <lineage>
        <taxon>Eukaryota</taxon>
        <taxon>Metazoa</taxon>
        <taxon>Chordata</taxon>
        <taxon>Craniata</taxon>
        <taxon>Vertebrata</taxon>
        <taxon>Euteleostomi</taxon>
        <taxon>Amphibia</taxon>
        <taxon>Batrachia</taxon>
        <taxon>Anura</taxon>
        <taxon>Neobatrachia</taxon>
        <taxon>Ranoidea</taxon>
        <taxon>Pyxicephalidae</taxon>
        <taxon>Pyxicephalinae</taxon>
        <taxon>Pyxicephalus</taxon>
    </lineage>
</organism>
<evidence type="ECO:0000256" key="18">
    <source>
        <dbReference type="ARBA" id="ARBA00023136"/>
    </source>
</evidence>
<dbReference type="PROSITE" id="PS50104">
    <property type="entry name" value="TIR"/>
    <property type="match status" value="1"/>
</dbReference>
<dbReference type="InterPro" id="IPR000157">
    <property type="entry name" value="TIR_dom"/>
</dbReference>
<evidence type="ECO:0000256" key="8">
    <source>
        <dbReference type="ARBA" id="ARBA00022614"/>
    </source>
</evidence>
<evidence type="ECO:0000256" key="12">
    <source>
        <dbReference type="ARBA" id="ARBA00022753"/>
    </source>
</evidence>
<proteinExistence type="inferred from homology"/>
<dbReference type="GO" id="GO:0043330">
    <property type="term" value="P:response to exogenous dsRNA"/>
    <property type="evidence" value="ECO:0007669"/>
    <property type="project" value="UniProtKB-ARBA"/>
</dbReference>
<dbReference type="GO" id="GO:0010008">
    <property type="term" value="C:endosome membrane"/>
    <property type="evidence" value="ECO:0007669"/>
    <property type="project" value="UniProtKB-SubCell"/>
</dbReference>
<dbReference type="InterPro" id="IPR041015">
    <property type="entry name" value="TLR3_TMD"/>
</dbReference>
<dbReference type="FunFam" id="3.80.10.10:FF:000137">
    <property type="entry name" value="Toll-like receptor 3"/>
    <property type="match status" value="1"/>
</dbReference>
<evidence type="ECO:0000256" key="9">
    <source>
        <dbReference type="ARBA" id="ARBA00022692"/>
    </source>
</evidence>
<dbReference type="GO" id="GO:0005789">
    <property type="term" value="C:endoplasmic reticulum membrane"/>
    <property type="evidence" value="ECO:0007669"/>
    <property type="project" value="UniProtKB-SubCell"/>
</dbReference>
<dbReference type="Proteomes" id="UP001181693">
    <property type="component" value="Unassembled WGS sequence"/>
</dbReference>
<gene>
    <name evidence="27" type="ORF">GDO54_009397</name>
</gene>
<dbReference type="SMART" id="SM00365">
    <property type="entry name" value="LRR_SD22"/>
    <property type="match status" value="9"/>
</dbReference>
<evidence type="ECO:0000256" key="5">
    <source>
        <dbReference type="ARBA" id="ARBA00022499"/>
    </source>
</evidence>